<keyword evidence="5 9" id="KW-1133">Transmembrane helix</keyword>
<evidence type="ECO:0000256" key="5">
    <source>
        <dbReference type="ARBA" id="ARBA00022989"/>
    </source>
</evidence>
<feature type="transmembrane region" description="Helical" evidence="9">
    <location>
        <begin position="178"/>
        <end position="196"/>
    </location>
</feature>
<keyword evidence="6" id="KW-0406">Ion transport</keyword>
<reference evidence="10" key="1">
    <citation type="journal article" date="2005" name="PLoS Biol.">
        <title>The genomes of Oryza sativa: a history of duplications.</title>
        <authorList>
            <person name="Yu J."/>
            <person name="Wang J."/>
            <person name="Lin W."/>
            <person name="Li S."/>
            <person name="Li H."/>
            <person name="Zhou J."/>
            <person name="Ni P."/>
            <person name="Dong W."/>
            <person name="Hu S."/>
            <person name="Zeng C."/>
            <person name="Zhang J."/>
            <person name="Zhang Y."/>
            <person name="Li R."/>
            <person name="Xu Z."/>
            <person name="Li S."/>
            <person name="Li X."/>
            <person name="Zheng H."/>
            <person name="Cong L."/>
            <person name="Lin L."/>
            <person name="Yin J."/>
            <person name="Geng J."/>
            <person name="Li G."/>
            <person name="Shi J."/>
            <person name="Liu J."/>
            <person name="Lv H."/>
            <person name="Li J."/>
            <person name="Wang J."/>
            <person name="Deng Y."/>
            <person name="Ran L."/>
            <person name="Shi X."/>
            <person name="Wang X."/>
            <person name="Wu Q."/>
            <person name="Li C."/>
            <person name="Ren X."/>
            <person name="Wang J."/>
            <person name="Wang X."/>
            <person name="Li D."/>
            <person name="Liu D."/>
            <person name="Zhang X."/>
            <person name="Ji Z."/>
            <person name="Zhao W."/>
            <person name="Sun Y."/>
            <person name="Zhang Z."/>
            <person name="Bao J."/>
            <person name="Han Y."/>
            <person name="Dong L."/>
            <person name="Ji J."/>
            <person name="Chen P."/>
            <person name="Wu S."/>
            <person name="Liu J."/>
            <person name="Xiao Y."/>
            <person name="Bu D."/>
            <person name="Tan J."/>
            <person name="Yang L."/>
            <person name="Ye C."/>
            <person name="Zhang J."/>
            <person name="Xu J."/>
            <person name="Zhou Y."/>
            <person name="Yu Y."/>
            <person name="Zhang B."/>
            <person name="Zhuang S."/>
            <person name="Wei H."/>
            <person name="Liu B."/>
            <person name="Lei M."/>
            <person name="Yu H."/>
            <person name="Li Y."/>
            <person name="Xu H."/>
            <person name="Wei S."/>
            <person name="He X."/>
            <person name="Fang L."/>
            <person name="Zhang Z."/>
            <person name="Zhang Y."/>
            <person name="Huang X."/>
            <person name="Su Z."/>
            <person name="Tong W."/>
            <person name="Li J."/>
            <person name="Tong Z."/>
            <person name="Li S."/>
            <person name="Ye J."/>
            <person name="Wang L."/>
            <person name="Fang L."/>
            <person name="Lei T."/>
            <person name="Chen C."/>
            <person name="Chen H."/>
            <person name="Xu Z."/>
            <person name="Li H."/>
            <person name="Huang H."/>
            <person name="Zhang F."/>
            <person name="Xu H."/>
            <person name="Li N."/>
            <person name="Zhao C."/>
            <person name="Li S."/>
            <person name="Dong L."/>
            <person name="Huang Y."/>
            <person name="Li L."/>
            <person name="Xi Y."/>
            <person name="Qi Q."/>
            <person name="Li W."/>
            <person name="Zhang B."/>
            <person name="Hu W."/>
            <person name="Zhang Y."/>
            <person name="Tian X."/>
            <person name="Jiao Y."/>
            <person name="Liang X."/>
            <person name="Jin J."/>
            <person name="Gao L."/>
            <person name="Zheng W."/>
            <person name="Hao B."/>
            <person name="Liu S."/>
            <person name="Wang W."/>
            <person name="Yuan L."/>
            <person name="Cao M."/>
            <person name="McDermott J."/>
            <person name="Samudrala R."/>
            <person name="Wang J."/>
            <person name="Wong G.K."/>
            <person name="Yang H."/>
        </authorList>
    </citation>
    <scope>NUCLEOTIDE SEQUENCE [LARGE SCALE GENOMIC DNA]</scope>
</reference>
<dbReference type="EMBL" id="CM000138">
    <property type="protein sequence ID" value="EEE55351.1"/>
    <property type="molecule type" value="Genomic_DNA"/>
</dbReference>
<feature type="transmembrane region" description="Helical" evidence="9">
    <location>
        <begin position="233"/>
        <end position="251"/>
    </location>
</feature>
<keyword evidence="4 9" id="KW-0812">Transmembrane</keyword>
<evidence type="ECO:0000256" key="3">
    <source>
        <dbReference type="ARBA" id="ARBA00022448"/>
    </source>
</evidence>
<feature type="transmembrane region" description="Helical" evidence="9">
    <location>
        <begin position="119"/>
        <end position="140"/>
    </location>
</feature>
<gene>
    <name evidence="10" type="ORF">OsJ_03380</name>
</gene>
<comment type="similarity">
    <text evidence="2">Belongs to the aromatic acid exporter (TC 2.A.85) family.</text>
</comment>
<evidence type="ECO:0000256" key="4">
    <source>
        <dbReference type="ARBA" id="ARBA00022692"/>
    </source>
</evidence>
<feature type="transmembrane region" description="Helical" evidence="9">
    <location>
        <begin position="263"/>
        <end position="284"/>
    </location>
</feature>
<evidence type="ECO:0000256" key="2">
    <source>
        <dbReference type="ARBA" id="ARBA00007079"/>
    </source>
</evidence>
<dbReference type="PANTHER" id="PTHR31086">
    <property type="entry name" value="ALUMINUM-ACTIVATED MALATE TRANSPORTER 10"/>
    <property type="match status" value="1"/>
</dbReference>
<accession>B9EZK7</accession>
<keyword evidence="8" id="KW-0407">Ion channel</keyword>
<name>B9EZK7_ORYSJ</name>
<dbReference type="Pfam" id="PF11744">
    <property type="entry name" value="ALMT"/>
    <property type="match status" value="2"/>
</dbReference>
<evidence type="ECO:0000256" key="7">
    <source>
        <dbReference type="ARBA" id="ARBA00023136"/>
    </source>
</evidence>
<dbReference type="AlphaFoldDB" id="B9EZK7"/>
<dbReference type="InterPro" id="IPR020966">
    <property type="entry name" value="ALMT"/>
</dbReference>
<dbReference type="GO" id="GO:0016020">
    <property type="term" value="C:membrane"/>
    <property type="evidence" value="ECO:0007669"/>
    <property type="project" value="UniProtKB-SubCell"/>
</dbReference>
<dbReference type="GO" id="GO:0034220">
    <property type="term" value="P:monoatomic ion transmembrane transport"/>
    <property type="evidence" value="ECO:0007669"/>
    <property type="project" value="UniProtKB-KW"/>
</dbReference>
<organism evidence="10">
    <name type="scientific">Oryza sativa subsp. japonica</name>
    <name type="common">Rice</name>
    <dbReference type="NCBI Taxonomy" id="39947"/>
    <lineage>
        <taxon>Eukaryota</taxon>
        <taxon>Viridiplantae</taxon>
        <taxon>Streptophyta</taxon>
        <taxon>Embryophyta</taxon>
        <taxon>Tracheophyta</taxon>
        <taxon>Spermatophyta</taxon>
        <taxon>Magnoliopsida</taxon>
        <taxon>Liliopsida</taxon>
        <taxon>Poales</taxon>
        <taxon>Poaceae</taxon>
        <taxon>BOP clade</taxon>
        <taxon>Oryzoideae</taxon>
        <taxon>Oryzeae</taxon>
        <taxon>Oryzinae</taxon>
        <taxon>Oryza</taxon>
        <taxon>Oryza sativa</taxon>
    </lineage>
</organism>
<evidence type="ECO:0000256" key="8">
    <source>
        <dbReference type="ARBA" id="ARBA00023303"/>
    </source>
</evidence>
<evidence type="ECO:0000256" key="6">
    <source>
        <dbReference type="ARBA" id="ARBA00023065"/>
    </source>
</evidence>
<dbReference type="GO" id="GO:0015743">
    <property type="term" value="P:malate transport"/>
    <property type="evidence" value="ECO:0007669"/>
    <property type="project" value="InterPro"/>
</dbReference>
<feature type="transmembrane region" description="Helical" evidence="9">
    <location>
        <begin position="152"/>
        <end position="171"/>
    </location>
</feature>
<keyword evidence="3" id="KW-0813">Transport</keyword>
<keyword evidence="7 9" id="KW-0472">Membrane</keyword>
<sequence>MLLASLLVLVGEPFRLFGTNIIWSILTVGIMFEYTVGASFNRGFNRAVGSMVAGVVAIAGRQRRGRCHRRRDTVAERRAPGLRQEARGDDPKRAAAVAASLGAPGRPPRRLGAFASEDAGRVALALKAGFAMLLASLLVLVGEPFRLFGTNIIWSILTVGIMFEYTVGASFNRGFNRAVGSMVAGVVAIAVIWISLRCGSVAEPYVIGLSIFLVGAVTSFVKQLPALAPYEYGFRVILFTYCLIMVSVYRVGEPVAAGLDRLYAIAIGAVLALLVNVLIFPAWAGEQLHRELVASFAAVADSLHDCVRSYLSGDETAVDGGEPAIEKCRAILNASARIESLARSARWEPPHGRFRSFSFPWSHYARVGAVLRHCAYEAPDGVREAFRAEIEDATAQAAELVRVLGGDVDGMTRSAERLSLLKSVHGSAYRLQLALELNSHLLVSSGSVAEEITSGGGLERSCSRLRESARRQRLSWPSREADELEEAEAGGGYAAMMVRVRALESTAALSLATFASLLLEFVARLDHLVDAVDELSKLAKFREESDSIKLAT</sequence>
<evidence type="ECO:0000256" key="9">
    <source>
        <dbReference type="SAM" id="Phobius"/>
    </source>
</evidence>
<comment type="subcellular location">
    <subcellularLocation>
        <location evidence="1">Membrane</location>
        <topology evidence="1">Multi-pass membrane protein</topology>
    </subcellularLocation>
</comment>
<dbReference type="Proteomes" id="UP000007752">
    <property type="component" value="Chromosome 1"/>
</dbReference>
<reference evidence="10" key="2">
    <citation type="submission" date="2008-12" db="EMBL/GenBank/DDBJ databases">
        <title>Improved gene annotation of the rice (Oryza sativa) genomes.</title>
        <authorList>
            <person name="Wang J."/>
            <person name="Li R."/>
            <person name="Fan W."/>
            <person name="Huang Q."/>
            <person name="Zhang J."/>
            <person name="Zhou Y."/>
            <person name="Hu Y."/>
            <person name="Zi S."/>
            <person name="Li J."/>
            <person name="Ni P."/>
            <person name="Zheng H."/>
            <person name="Zhang Y."/>
            <person name="Zhao M."/>
            <person name="Hao Q."/>
            <person name="McDermott J."/>
            <person name="Samudrala R."/>
            <person name="Kristiansen K."/>
            <person name="Wong G.K.-S."/>
        </authorList>
    </citation>
    <scope>NUCLEOTIDE SEQUENCE</scope>
</reference>
<proteinExistence type="inferred from homology"/>
<evidence type="ECO:0000313" key="10">
    <source>
        <dbReference type="EMBL" id="EEE55351.1"/>
    </source>
</evidence>
<protein>
    <submittedName>
        <fullName evidence="10">Uncharacterized protein</fullName>
    </submittedName>
</protein>
<evidence type="ECO:0000256" key="1">
    <source>
        <dbReference type="ARBA" id="ARBA00004141"/>
    </source>
</evidence>